<dbReference type="EMBL" id="WTKP01000008">
    <property type="protein sequence ID" value="MWJ28923.1"/>
    <property type="molecule type" value="Genomic_DNA"/>
</dbReference>
<dbReference type="CDD" id="cd14727">
    <property type="entry name" value="ChanN-like"/>
    <property type="match status" value="1"/>
</dbReference>
<accession>A0A7X3H1Q3</accession>
<comment type="caution">
    <text evidence="3">The sequence shown here is derived from an EMBL/GenBank/DDBJ whole genome shotgun (WGS) entry which is preliminary data.</text>
</comment>
<feature type="region of interest" description="Disordered" evidence="1">
    <location>
        <begin position="188"/>
        <end position="208"/>
    </location>
</feature>
<dbReference type="AlphaFoldDB" id="A0A7X3H1Q3"/>
<gene>
    <name evidence="3" type="ORF">GPM19_12075</name>
</gene>
<dbReference type="Gene3D" id="3.40.50.11550">
    <property type="match status" value="1"/>
</dbReference>
<dbReference type="InterPro" id="IPR007314">
    <property type="entry name" value="Cofac_haem-bd_dom"/>
</dbReference>
<evidence type="ECO:0000313" key="3">
    <source>
        <dbReference type="EMBL" id="MWJ28923.1"/>
    </source>
</evidence>
<keyword evidence="4" id="KW-1185">Reference proteome</keyword>
<name>A0A7X3H1Q3_9GAMM</name>
<dbReference type="SUPFAM" id="SSF159501">
    <property type="entry name" value="EreA/ChaN-like"/>
    <property type="match status" value="1"/>
</dbReference>
<protein>
    <recommendedName>
        <fullName evidence="2">Haem-binding uptake Tiki superfamily ChaN domain-containing protein</fullName>
    </recommendedName>
</protein>
<dbReference type="Pfam" id="PF04187">
    <property type="entry name" value="Cofac_haem_bdg"/>
    <property type="match status" value="1"/>
</dbReference>
<proteinExistence type="predicted"/>
<organism evidence="3 4">
    <name type="scientific">Vreelandella zhuhanensis</name>
    <dbReference type="NCBI Taxonomy" id="2684210"/>
    <lineage>
        <taxon>Bacteria</taxon>
        <taxon>Pseudomonadati</taxon>
        <taxon>Pseudomonadota</taxon>
        <taxon>Gammaproteobacteria</taxon>
        <taxon>Oceanospirillales</taxon>
        <taxon>Halomonadaceae</taxon>
        <taxon>Vreelandella</taxon>
    </lineage>
</organism>
<evidence type="ECO:0000313" key="4">
    <source>
        <dbReference type="Proteomes" id="UP000437638"/>
    </source>
</evidence>
<sequence>MLAILAALPGTAMAEDDACLAPGQWFMEGALTTPETLLATAARQEVVMLGERHDEKAHHRWQLHTLAGLYAHRSDMVIGLEMLPRDVQPVLDAWVAGELSEEAFIRESNWKEVWGIDAELYLPILHFARMQQVPLVALNIQPALRQRLAREGWQAVPSSERHAITAPEAATPAYRERLTQIFQHHPAAENPAAENEEEKQEGQAQDKNEGAALESFIQAQLAWDRAMADGLATAAQNGSLAVGLMGYGHVIHGDGVPHQLQDLGISRQMALLPLAINDCQPPDASLADGVYVLDEAVESSD</sequence>
<dbReference type="Proteomes" id="UP000437638">
    <property type="component" value="Unassembled WGS sequence"/>
</dbReference>
<reference evidence="3 4" key="1">
    <citation type="submission" date="2019-12" db="EMBL/GenBank/DDBJ databases">
        <title>Halomonas rutogse sp. nov. isolated from two lakes on Tibetan Plateau.</title>
        <authorList>
            <person name="Gao P."/>
        </authorList>
    </citation>
    <scope>NUCLEOTIDE SEQUENCE [LARGE SCALE GENOMIC DNA]</scope>
    <source>
        <strain evidence="3 4">ZH2S</strain>
    </source>
</reference>
<evidence type="ECO:0000259" key="2">
    <source>
        <dbReference type="Pfam" id="PF04187"/>
    </source>
</evidence>
<feature type="domain" description="Haem-binding uptake Tiki superfamily ChaN" evidence="2">
    <location>
        <begin position="38"/>
        <end position="260"/>
    </location>
</feature>
<evidence type="ECO:0000256" key="1">
    <source>
        <dbReference type="SAM" id="MobiDB-lite"/>
    </source>
</evidence>